<feature type="domain" description="HD" evidence="1">
    <location>
        <begin position="4"/>
        <end position="82"/>
    </location>
</feature>
<proteinExistence type="predicted"/>
<protein>
    <submittedName>
        <fullName evidence="2">HDIG domain-containing protein</fullName>
    </submittedName>
</protein>
<dbReference type="InterPro" id="IPR006674">
    <property type="entry name" value="HD_domain"/>
</dbReference>
<evidence type="ECO:0000313" key="3">
    <source>
        <dbReference type="Proteomes" id="UP000295626"/>
    </source>
</evidence>
<dbReference type="EMBL" id="SMKE01000128">
    <property type="protein sequence ID" value="TDC00060.1"/>
    <property type="molecule type" value="Genomic_DNA"/>
</dbReference>
<dbReference type="SUPFAM" id="SSF109604">
    <property type="entry name" value="HD-domain/PDEase-like"/>
    <property type="match status" value="1"/>
</dbReference>
<accession>A0ABY2DK24</accession>
<name>A0ABY2DK24_9ACTN</name>
<gene>
    <name evidence="2" type="ORF">E1091_05655</name>
</gene>
<dbReference type="NCBIfam" id="TIGR00277">
    <property type="entry name" value="HDIG"/>
    <property type="match status" value="1"/>
</dbReference>
<evidence type="ECO:0000313" key="2">
    <source>
        <dbReference type="EMBL" id="TDC00060.1"/>
    </source>
</evidence>
<reference evidence="2 3" key="1">
    <citation type="submission" date="2019-02" db="EMBL/GenBank/DDBJ databases">
        <title>Draft genome sequences of novel Actinobacteria.</title>
        <authorList>
            <person name="Sahin N."/>
            <person name="Ay H."/>
            <person name="Saygin H."/>
        </authorList>
    </citation>
    <scope>NUCLEOTIDE SEQUENCE [LARGE SCALE GENOMIC DNA]</scope>
    <source>
        <strain evidence="2 3">JCM 30529</strain>
    </source>
</reference>
<organism evidence="2 3">
    <name type="scientific">Micromonospora fluostatini</name>
    <dbReference type="NCBI Taxonomy" id="1629071"/>
    <lineage>
        <taxon>Bacteria</taxon>
        <taxon>Bacillati</taxon>
        <taxon>Actinomycetota</taxon>
        <taxon>Actinomycetes</taxon>
        <taxon>Micromonosporales</taxon>
        <taxon>Micromonosporaceae</taxon>
        <taxon>Micromonospora</taxon>
    </lineage>
</organism>
<dbReference type="Proteomes" id="UP000295626">
    <property type="component" value="Unassembled WGS sequence"/>
</dbReference>
<dbReference type="InterPro" id="IPR006675">
    <property type="entry name" value="HDIG_dom"/>
</dbReference>
<dbReference type="Gene3D" id="1.10.3210.10">
    <property type="entry name" value="Hypothetical protein af1432"/>
    <property type="match status" value="1"/>
</dbReference>
<dbReference type="Pfam" id="PF01966">
    <property type="entry name" value="HD"/>
    <property type="match status" value="1"/>
</dbReference>
<sequence>MPRRWSHVQAVGAKAERICRMLPSSDGSALVVAAWLHDVGYSPTLVSTGFHSLDGARWLRDHGFDNRVTALVAYHSCARLEAVERNLDATLTDEFPREDSPTADALCYCDMTTGPDGQDFEAADRLAEIRSRYGPDHLVTRFITKAEPEILAAVRRTKQRISSLQPM</sequence>
<dbReference type="InterPro" id="IPR003607">
    <property type="entry name" value="HD/PDEase_dom"/>
</dbReference>
<comment type="caution">
    <text evidence="2">The sequence shown here is derived from an EMBL/GenBank/DDBJ whole genome shotgun (WGS) entry which is preliminary data.</text>
</comment>
<keyword evidence="3" id="KW-1185">Reference proteome</keyword>
<dbReference type="CDD" id="cd00077">
    <property type="entry name" value="HDc"/>
    <property type="match status" value="1"/>
</dbReference>
<evidence type="ECO:0000259" key="1">
    <source>
        <dbReference type="Pfam" id="PF01966"/>
    </source>
</evidence>